<comment type="caution">
    <text evidence="2">The sequence shown here is derived from an EMBL/GenBank/DDBJ whole genome shotgun (WGS) entry which is preliminary data.</text>
</comment>
<dbReference type="EMBL" id="WHOS01000011">
    <property type="protein sequence ID" value="NUA99727.1"/>
    <property type="molecule type" value="Genomic_DNA"/>
</dbReference>
<keyword evidence="3" id="KW-1185">Reference proteome</keyword>
<sequence length="160" mass="17914">MARSTVNIDGYEDRFRKLLPRSQDTTLLVLKGHLLMEELVNELVTGLLPNPAVFSPTQIRLHDRICLAQALLPNGEAPLPLEAALTLNTLRNRLAHHLEHPQVDQLIAEFLRAFEDPEALDEFGTERTATRLRRCIAFLCGMLAGMVAGIRAVKDRKARA</sequence>
<evidence type="ECO:0000313" key="2">
    <source>
        <dbReference type="EMBL" id="NUA99727.1"/>
    </source>
</evidence>
<accession>A0ABX2KAK1</accession>
<dbReference type="RefSeq" id="WP_174471007.1">
    <property type="nucleotide sequence ID" value="NZ_JAGINN010000002.1"/>
</dbReference>
<protein>
    <recommendedName>
        <fullName evidence="4">DUF4145 domain-containing protein</fullName>
    </recommendedName>
</protein>
<name>A0ABX2KAK1_9PROT</name>
<keyword evidence="1" id="KW-0812">Transmembrane</keyword>
<reference evidence="2 3" key="1">
    <citation type="submission" date="2019-10" db="EMBL/GenBank/DDBJ databases">
        <title>Genome sequence of Azospirillum melinis.</title>
        <authorList>
            <person name="Ambrosini A."/>
            <person name="Sant'Anna F.H."/>
            <person name="Cassan F.D."/>
            <person name="Souza E.M."/>
            <person name="Passaglia L.M.P."/>
        </authorList>
    </citation>
    <scope>NUCLEOTIDE SEQUENCE [LARGE SCALE GENOMIC DNA]</scope>
    <source>
        <strain evidence="2 3">TMCY0552</strain>
    </source>
</reference>
<evidence type="ECO:0008006" key="4">
    <source>
        <dbReference type="Google" id="ProtNLM"/>
    </source>
</evidence>
<organism evidence="2 3">
    <name type="scientific">Azospirillum melinis</name>
    <dbReference type="NCBI Taxonomy" id="328839"/>
    <lineage>
        <taxon>Bacteria</taxon>
        <taxon>Pseudomonadati</taxon>
        <taxon>Pseudomonadota</taxon>
        <taxon>Alphaproteobacteria</taxon>
        <taxon>Rhodospirillales</taxon>
        <taxon>Azospirillaceae</taxon>
        <taxon>Azospirillum</taxon>
    </lineage>
</organism>
<keyword evidence="1" id="KW-1133">Transmembrane helix</keyword>
<evidence type="ECO:0000313" key="3">
    <source>
        <dbReference type="Proteomes" id="UP000605086"/>
    </source>
</evidence>
<evidence type="ECO:0000256" key="1">
    <source>
        <dbReference type="SAM" id="Phobius"/>
    </source>
</evidence>
<feature type="transmembrane region" description="Helical" evidence="1">
    <location>
        <begin position="136"/>
        <end position="153"/>
    </location>
</feature>
<gene>
    <name evidence="2" type="ORF">GBZ48_10525</name>
</gene>
<dbReference type="Proteomes" id="UP000605086">
    <property type="component" value="Unassembled WGS sequence"/>
</dbReference>
<proteinExistence type="predicted"/>
<keyword evidence="1" id="KW-0472">Membrane</keyword>